<name>A0A1M4SL41_9FIRM</name>
<dbReference type="EMBL" id="FQTY01000001">
    <property type="protein sequence ID" value="SHE32868.1"/>
    <property type="molecule type" value="Genomic_DNA"/>
</dbReference>
<evidence type="ECO:0000256" key="3">
    <source>
        <dbReference type="ARBA" id="ARBA00022692"/>
    </source>
</evidence>
<sequence length="163" mass="18802">MNKKTNILVVLIFLTLYGLPVHAIEVVESSPIKIVFQLIFYITMFTVVIFLTIWGTKIVAKNYKGFTSSKYIDLLDVMNLSSGCKIVITRINQKIYILAVTNNNTNIIDVIEADEFPIREEKFNGYLNNYLDKNGNIYKINKKIESLFSNLKDKEGKKDEKKH</sequence>
<keyword evidence="8" id="KW-1185">Reference proteome</keyword>
<gene>
    <name evidence="7" type="ORF">SAMN02745784_00375</name>
</gene>
<proteinExistence type="predicted"/>
<dbReference type="AlphaFoldDB" id="A0A1M4SL41"/>
<dbReference type="Proteomes" id="UP000184114">
    <property type="component" value="Unassembled WGS sequence"/>
</dbReference>
<accession>A0A1M4SL41</accession>
<keyword evidence="4 6" id="KW-1133">Transmembrane helix</keyword>
<organism evidence="7 8">
    <name type="scientific">Tissierella praeacuta DSM 18095</name>
    <dbReference type="NCBI Taxonomy" id="1123404"/>
    <lineage>
        <taxon>Bacteria</taxon>
        <taxon>Bacillati</taxon>
        <taxon>Bacillota</taxon>
        <taxon>Tissierellia</taxon>
        <taxon>Tissierellales</taxon>
        <taxon>Tissierellaceae</taxon>
        <taxon>Tissierella</taxon>
    </lineage>
</organism>
<keyword evidence="2" id="KW-1003">Cell membrane</keyword>
<evidence type="ECO:0000256" key="2">
    <source>
        <dbReference type="ARBA" id="ARBA00022475"/>
    </source>
</evidence>
<keyword evidence="5 6" id="KW-0472">Membrane</keyword>
<keyword evidence="3 6" id="KW-0812">Transmembrane</keyword>
<dbReference type="Pfam" id="PF04347">
    <property type="entry name" value="FliO"/>
    <property type="match status" value="1"/>
</dbReference>
<evidence type="ECO:0000313" key="7">
    <source>
        <dbReference type="EMBL" id="SHE32868.1"/>
    </source>
</evidence>
<comment type="subcellular location">
    <subcellularLocation>
        <location evidence="1">Cell membrane</location>
    </subcellularLocation>
</comment>
<evidence type="ECO:0000313" key="8">
    <source>
        <dbReference type="Proteomes" id="UP000184114"/>
    </source>
</evidence>
<dbReference type="GO" id="GO:0016020">
    <property type="term" value="C:membrane"/>
    <property type="evidence" value="ECO:0007669"/>
    <property type="project" value="InterPro"/>
</dbReference>
<dbReference type="GeneID" id="90995065"/>
<dbReference type="InterPro" id="IPR022781">
    <property type="entry name" value="Flagellar_biosynth_FliO"/>
</dbReference>
<feature type="transmembrane region" description="Helical" evidence="6">
    <location>
        <begin position="39"/>
        <end position="60"/>
    </location>
</feature>
<evidence type="ECO:0000256" key="1">
    <source>
        <dbReference type="ARBA" id="ARBA00004236"/>
    </source>
</evidence>
<reference evidence="8" key="1">
    <citation type="submission" date="2016-11" db="EMBL/GenBank/DDBJ databases">
        <authorList>
            <person name="Varghese N."/>
            <person name="Submissions S."/>
        </authorList>
    </citation>
    <scope>NUCLEOTIDE SEQUENCE [LARGE SCALE GENOMIC DNA]</scope>
    <source>
        <strain evidence="8">DSM 18095</strain>
    </source>
</reference>
<evidence type="ECO:0008006" key="9">
    <source>
        <dbReference type="Google" id="ProtNLM"/>
    </source>
</evidence>
<dbReference type="STRING" id="1123404.SAMN02745784_00375"/>
<dbReference type="GO" id="GO:0044781">
    <property type="term" value="P:bacterial-type flagellum organization"/>
    <property type="evidence" value="ECO:0007669"/>
    <property type="project" value="InterPro"/>
</dbReference>
<evidence type="ECO:0000256" key="5">
    <source>
        <dbReference type="ARBA" id="ARBA00023136"/>
    </source>
</evidence>
<dbReference type="RefSeq" id="WP_072972398.1">
    <property type="nucleotide sequence ID" value="NZ_FQTY01000001.1"/>
</dbReference>
<protein>
    <recommendedName>
        <fullName evidence="9">Flagellar protein FliO/FliZ</fullName>
    </recommendedName>
</protein>
<evidence type="ECO:0000256" key="6">
    <source>
        <dbReference type="SAM" id="Phobius"/>
    </source>
</evidence>
<evidence type="ECO:0000256" key="4">
    <source>
        <dbReference type="ARBA" id="ARBA00022989"/>
    </source>
</evidence>